<evidence type="ECO:0000313" key="4">
    <source>
        <dbReference type="Proteomes" id="UP001157418"/>
    </source>
</evidence>
<keyword evidence="2" id="KW-0472">Membrane</keyword>
<keyword evidence="2" id="KW-1133">Transmembrane helix</keyword>
<evidence type="ECO:0000313" key="3">
    <source>
        <dbReference type="EMBL" id="CAH1451266.1"/>
    </source>
</evidence>
<feature type="transmembrane region" description="Helical" evidence="2">
    <location>
        <begin position="88"/>
        <end position="108"/>
    </location>
</feature>
<name>A0AAU9PNQ9_9ASTR</name>
<proteinExistence type="predicted"/>
<dbReference type="AlphaFoldDB" id="A0AAU9PNQ9"/>
<accession>A0AAU9PNQ9</accession>
<keyword evidence="4" id="KW-1185">Reference proteome</keyword>
<feature type="region of interest" description="Disordered" evidence="1">
    <location>
        <begin position="113"/>
        <end position="157"/>
    </location>
</feature>
<reference evidence="3 4" key="1">
    <citation type="submission" date="2022-01" db="EMBL/GenBank/DDBJ databases">
        <authorList>
            <person name="Xiong W."/>
            <person name="Schranz E."/>
        </authorList>
    </citation>
    <scope>NUCLEOTIDE SEQUENCE [LARGE SCALE GENOMIC DNA]</scope>
</reference>
<organism evidence="3 4">
    <name type="scientific">Lactuca virosa</name>
    <dbReference type="NCBI Taxonomy" id="75947"/>
    <lineage>
        <taxon>Eukaryota</taxon>
        <taxon>Viridiplantae</taxon>
        <taxon>Streptophyta</taxon>
        <taxon>Embryophyta</taxon>
        <taxon>Tracheophyta</taxon>
        <taxon>Spermatophyta</taxon>
        <taxon>Magnoliopsida</taxon>
        <taxon>eudicotyledons</taxon>
        <taxon>Gunneridae</taxon>
        <taxon>Pentapetalae</taxon>
        <taxon>asterids</taxon>
        <taxon>campanulids</taxon>
        <taxon>Asterales</taxon>
        <taxon>Asteraceae</taxon>
        <taxon>Cichorioideae</taxon>
        <taxon>Cichorieae</taxon>
        <taxon>Lactucinae</taxon>
        <taxon>Lactuca</taxon>
    </lineage>
</organism>
<sequence length="180" mass="20058">MRFPSTGLNHILMRGEVDHHMPRIQKPHHRRLGKPPIDFNIDFDLFHICVLLVEDEVIVKDEVGEDDVAEKIYKIQCTYTMMKKNKTWLMIFVAILLVSGTIAENVDLGRKGGFGTIKNPDTGNEEEGKGDAGVDSHHTYTSANRPGEIHNVPTPRGCSSASKLASAMMMTLSNPSSMRL</sequence>
<keyword evidence="2" id="KW-0812">Transmembrane</keyword>
<dbReference type="Proteomes" id="UP001157418">
    <property type="component" value="Unassembled WGS sequence"/>
</dbReference>
<comment type="caution">
    <text evidence="3">The sequence shown here is derived from an EMBL/GenBank/DDBJ whole genome shotgun (WGS) entry which is preliminary data.</text>
</comment>
<dbReference type="EMBL" id="CAKMRJ010005745">
    <property type="protein sequence ID" value="CAH1451266.1"/>
    <property type="molecule type" value="Genomic_DNA"/>
</dbReference>
<evidence type="ECO:0000256" key="2">
    <source>
        <dbReference type="SAM" id="Phobius"/>
    </source>
</evidence>
<protein>
    <submittedName>
        <fullName evidence="3">Uncharacterized protein</fullName>
    </submittedName>
</protein>
<feature type="compositionally biased region" description="Basic and acidic residues" evidence="1">
    <location>
        <begin position="126"/>
        <end position="138"/>
    </location>
</feature>
<gene>
    <name evidence="3" type="ORF">LVIROSA_LOCUS36633</name>
</gene>
<evidence type="ECO:0000256" key="1">
    <source>
        <dbReference type="SAM" id="MobiDB-lite"/>
    </source>
</evidence>